<dbReference type="InterPro" id="IPR025634">
    <property type="entry name" value="DUF4292"/>
</dbReference>
<sequence length="262" mass="30094">MNKRYLTCFILLLLLAGGCKTRKKAVEGRADAGDRLVRKEKEVGAFHEAVQRSDLEFSWLAARGKAEIADGNRNYQVSLNLRMQKDKVIWASVTAILGLEVARAMITPDSIKFFNRLERTYVSQDLDYLREHVHPGISFALLESALTGNSPRYLMESKGQLWEMPGGYRLEGVEELFSYLLRFNQDYKVEKISIREKASGGNFNVDYHNFENRSGKWIPRSVSFTSDASEKELSIHLTYDTFSLNEPQDFPFTVPGRYKRMQ</sequence>
<protein>
    <submittedName>
        <fullName evidence="1">Uncharacterized protein DUF4292</fullName>
    </submittedName>
</protein>
<dbReference type="Gene3D" id="2.50.20.10">
    <property type="entry name" value="Lipoprotein localisation LolA/LolB/LppX"/>
    <property type="match status" value="1"/>
</dbReference>
<dbReference type="PROSITE" id="PS51257">
    <property type="entry name" value="PROKAR_LIPOPROTEIN"/>
    <property type="match status" value="1"/>
</dbReference>
<dbReference type="RefSeq" id="WP_132127753.1">
    <property type="nucleotide sequence ID" value="NZ_CP042432.1"/>
</dbReference>
<dbReference type="AlphaFoldDB" id="A0A4R3KYD9"/>
<accession>A0A4R3KYD9</accession>
<evidence type="ECO:0000313" key="1">
    <source>
        <dbReference type="EMBL" id="TCS90314.1"/>
    </source>
</evidence>
<reference evidence="1 2" key="1">
    <citation type="submission" date="2019-03" db="EMBL/GenBank/DDBJ databases">
        <title>Genomic Encyclopedia of Type Strains, Phase IV (KMG-IV): sequencing the most valuable type-strain genomes for metagenomic binning, comparative biology and taxonomic classification.</title>
        <authorList>
            <person name="Goeker M."/>
        </authorList>
    </citation>
    <scope>NUCLEOTIDE SEQUENCE [LARGE SCALE GENOMIC DNA]</scope>
    <source>
        <strain evidence="1 2">DSM 21100</strain>
    </source>
</reference>
<dbReference type="OrthoDB" id="849114at2"/>
<comment type="caution">
    <text evidence="1">The sequence shown here is derived from an EMBL/GenBank/DDBJ whole genome shotgun (WGS) entry which is preliminary data.</text>
</comment>
<keyword evidence="2" id="KW-1185">Reference proteome</keyword>
<dbReference type="Pfam" id="PF14125">
    <property type="entry name" value="DUF4292"/>
    <property type="match status" value="1"/>
</dbReference>
<organism evidence="1 2">
    <name type="scientific">Anseongella ginsenosidimutans</name>
    <dbReference type="NCBI Taxonomy" id="496056"/>
    <lineage>
        <taxon>Bacteria</taxon>
        <taxon>Pseudomonadati</taxon>
        <taxon>Bacteroidota</taxon>
        <taxon>Sphingobacteriia</taxon>
        <taxon>Sphingobacteriales</taxon>
        <taxon>Sphingobacteriaceae</taxon>
        <taxon>Anseongella</taxon>
    </lineage>
</organism>
<proteinExistence type="predicted"/>
<dbReference type="Proteomes" id="UP000295807">
    <property type="component" value="Unassembled WGS sequence"/>
</dbReference>
<evidence type="ECO:0000313" key="2">
    <source>
        <dbReference type="Proteomes" id="UP000295807"/>
    </source>
</evidence>
<dbReference type="EMBL" id="SMAD01000001">
    <property type="protein sequence ID" value="TCS90314.1"/>
    <property type="molecule type" value="Genomic_DNA"/>
</dbReference>
<name>A0A4R3KYD9_9SPHI</name>
<gene>
    <name evidence="1" type="ORF">EDD80_101514</name>
</gene>